<gene>
    <name evidence="3" type="ORF">FCN80_15370</name>
</gene>
<evidence type="ECO:0000256" key="1">
    <source>
        <dbReference type="SAM" id="MobiDB-lite"/>
    </source>
</evidence>
<dbReference type="NCBIfam" id="TIGR02568">
    <property type="entry name" value="LcrE"/>
    <property type="match status" value="1"/>
</dbReference>
<dbReference type="Pfam" id="PF07201">
    <property type="entry name" value="HrpJ"/>
    <property type="match status" value="1"/>
</dbReference>
<feature type="region of interest" description="Disordered" evidence="1">
    <location>
        <begin position="1"/>
        <end position="45"/>
    </location>
</feature>
<dbReference type="SUPFAM" id="SSF140591">
    <property type="entry name" value="Type III secretion system domain"/>
    <property type="match status" value="1"/>
</dbReference>
<keyword evidence="4" id="KW-1185">Reference proteome</keyword>
<reference evidence="3 4" key="1">
    <citation type="submission" date="2019-04" db="EMBL/GenBank/DDBJ databases">
        <authorList>
            <person name="Li M."/>
            <person name="Gao C."/>
        </authorList>
    </citation>
    <scope>NUCLEOTIDE SEQUENCE [LARGE SCALE GENOMIC DNA]</scope>
    <source>
        <strain evidence="3 4">BGMRC 2031</strain>
    </source>
</reference>
<dbReference type="PRINTS" id="PR01344">
    <property type="entry name" value="INVEPROTEIN"/>
</dbReference>
<comment type="caution">
    <text evidence="3">The sequence shown here is derived from an EMBL/GenBank/DDBJ whole genome shotgun (WGS) entry which is preliminary data.</text>
</comment>
<dbReference type="EMBL" id="SZPQ01000022">
    <property type="protein sequence ID" value="TKI05086.1"/>
    <property type="molecule type" value="Genomic_DNA"/>
</dbReference>
<accession>A0ABY2SI82</accession>
<dbReference type="InterPro" id="IPR010812">
    <property type="entry name" value="HrpJ-like"/>
</dbReference>
<proteinExistence type="predicted"/>
<sequence length="365" mass="40260">MAIGIGNHGASPSPYTRTESTGSGAQPAADSASRANEGADETPAGQVQKFVQSSDELSAAASQFANRRLFEKKGNAATDSFERVLDEDATPKARALLRVAAVRGESLAFLLRYARSLFPDDSDLIMVLRELLRRETDKTQKKRLQALLDEAESEGLSRDTKAGINCALKARLFGHSHLALKPGLLRGSYRRFLSGEGNGTEDYKDWIAAYGFQHRADVLHFIEAALLADIDSLDPSCSRREFGDLINKLGHLKRLRSGDAAFIRKLSSHPATGELDKSEAEWLVLFFSFLQYPERPGEHLYAVLGERFLMAGHGIHSTIIQAIFQACKSLPIELFDNAESLPVMLDKLRDLAAIAYGREINVKRR</sequence>
<evidence type="ECO:0000313" key="4">
    <source>
        <dbReference type="Proteomes" id="UP000305202"/>
    </source>
</evidence>
<dbReference type="Proteomes" id="UP000305202">
    <property type="component" value="Unassembled WGS sequence"/>
</dbReference>
<feature type="domain" description="Hypersensitivity response secretion-like HrpJ" evidence="2">
    <location>
        <begin position="50"/>
        <end position="209"/>
    </location>
</feature>
<dbReference type="InterPro" id="IPR003520">
    <property type="entry name" value="Invas_InvE"/>
</dbReference>
<dbReference type="Gene3D" id="1.10.150.630">
    <property type="match status" value="1"/>
</dbReference>
<organism evidence="3 4">
    <name type="scientific">Martelella alba</name>
    <dbReference type="NCBI Taxonomy" id="2590451"/>
    <lineage>
        <taxon>Bacteria</taxon>
        <taxon>Pseudomonadati</taxon>
        <taxon>Pseudomonadota</taxon>
        <taxon>Alphaproteobacteria</taxon>
        <taxon>Hyphomicrobiales</taxon>
        <taxon>Aurantimonadaceae</taxon>
        <taxon>Martelella</taxon>
    </lineage>
</organism>
<dbReference type="RefSeq" id="WP_136991052.1">
    <property type="nucleotide sequence ID" value="NZ_SZPQ01000022.1"/>
</dbReference>
<protein>
    <submittedName>
        <fullName evidence="3">YopN family type III secretion system gatekeeper subunit</fullName>
    </submittedName>
</protein>
<feature type="compositionally biased region" description="Polar residues" evidence="1">
    <location>
        <begin position="13"/>
        <end position="24"/>
    </location>
</feature>
<name>A0ABY2SI82_9HYPH</name>
<evidence type="ECO:0000313" key="3">
    <source>
        <dbReference type="EMBL" id="TKI05086.1"/>
    </source>
</evidence>
<evidence type="ECO:0000259" key="2">
    <source>
        <dbReference type="Pfam" id="PF07201"/>
    </source>
</evidence>
<dbReference type="InterPro" id="IPR013401">
    <property type="entry name" value="T3SS_LcrE"/>
</dbReference>